<evidence type="ECO:0000313" key="3">
    <source>
        <dbReference type="Proteomes" id="UP000019151"/>
    </source>
</evidence>
<dbReference type="eggNOG" id="COG1917">
    <property type="taxonomic scope" value="Bacteria"/>
</dbReference>
<dbReference type="HOGENOM" id="CLU_070317_0_0_0"/>
<reference evidence="2 3" key="1">
    <citation type="journal article" date="2014" name="Genome Announc.">
        <title>Genome Sequence and Methylome of Soil Bacterium Gemmatirosa kalamazoonensis KBS708T, a Member of the Rarely Cultivated Gemmatimonadetes Phylum.</title>
        <authorList>
            <person name="Debruyn J.M."/>
            <person name="Radosevich M."/>
            <person name="Wommack K.E."/>
            <person name="Polson S.W."/>
            <person name="Hauser L.J."/>
            <person name="Fawaz M.N."/>
            <person name="Korlach J."/>
            <person name="Tsai Y.C."/>
        </authorList>
    </citation>
    <scope>NUCLEOTIDE SEQUENCE [LARGE SCALE GENOMIC DNA]</scope>
    <source>
        <strain evidence="2 3">KBS708</strain>
    </source>
</reference>
<protein>
    <recommendedName>
        <fullName evidence="4">DUF5602 domain-containing protein</fullName>
    </recommendedName>
</protein>
<organism evidence="2 3">
    <name type="scientific">Gemmatirosa kalamazoonensis</name>
    <dbReference type="NCBI Taxonomy" id="861299"/>
    <lineage>
        <taxon>Bacteria</taxon>
        <taxon>Pseudomonadati</taxon>
        <taxon>Gemmatimonadota</taxon>
        <taxon>Gemmatimonadia</taxon>
        <taxon>Gemmatimonadales</taxon>
        <taxon>Gemmatimonadaceae</taxon>
        <taxon>Gemmatirosa</taxon>
    </lineage>
</organism>
<dbReference type="CDD" id="cd11669">
    <property type="entry name" value="TTHB210-like"/>
    <property type="match status" value="1"/>
</dbReference>
<dbReference type="AlphaFoldDB" id="W0RIT5"/>
<keyword evidence="3" id="KW-1185">Reference proteome</keyword>
<dbReference type="RefSeq" id="WP_025410821.1">
    <property type="nucleotide sequence ID" value="NZ_CP007128.1"/>
</dbReference>
<dbReference type="OrthoDB" id="2867208at2"/>
<feature type="chain" id="PRO_5004795602" description="DUF5602 domain-containing protein" evidence="1">
    <location>
        <begin position="31"/>
        <end position="290"/>
    </location>
</feature>
<dbReference type="PATRIC" id="fig|861299.3.peg.1811"/>
<dbReference type="EMBL" id="CP007128">
    <property type="protein sequence ID" value="AHG89318.1"/>
    <property type="molecule type" value="Genomic_DNA"/>
</dbReference>
<dbReference type="InterPro" id="IPR033786">
    <property type="entry name" value="TTHB210-like"/>
</dbReference>
<evidence type="ECO:0000256" key="1">
    <source>
        <dbReference type="SAM" id="SignalP"/>
    </source>
</evidence>
<gene>
    <name evidence="2" type="ORF">J421_1781</name>
</gene>
<name>W0RIT5_9BACT</name>
<proteinExistence type="predicted"/>
<feature type="signal peptide" evidence="1">
    <location>
        <begin position="1"/>
        <end position="30"/>
    </location>
</feature>
<dbReference type="Proteomes" id="UP000019151">
    <property type="component" value="Chromosome"/>
</dbReference>
<evidence type="ECO:0000313" key="2">
    <source>
        <dbReference type="EMBL" id="AHG89318.1"/>
    </source>
</evidence>
<dbReference type="PROSITE" id="PS51257">
    <property type="entry name" value="PROKAR_LIPOPROTEIN"/>
    <property type="match status" value="1"/>
</dbReference>
<dbReference type="STRING" id="861299.J421_1781"/>
<evidence type="ECO:0008006" key="4">
    <source>
        <dbReference type="Google" id="ProtNLM"/>
    </source>
</evidence>
<sequence>MRATSRLPCLTAAAALLALAAACSSDSATAPDPYRAADSTLDRAGYARPGVHVQLGAPQPLGHGTVRTYVALDAQNGNAPFEIGVALSADALDGLPSDGAMQMVLLPLPEHAPAPYQFAEVDWNPQGHPPPGVYTVPHFDFHFYTVPQAARDAILPSDPQFAAKANDLPTGDVVPPFYVVPGVPAEQAVPMMGVHWFDTRSPELQGMLGHPEAYHPFTKTFIYGSWNGAFTFLEPMVTREYLLTHPDDVASISVPQRYAQPGDYPTAYRVTYDPQVREYLVGLTSLVARQ</sequence>
<keyword evidence="1" id="KW-0732">Signal</keyword>
<dbReference type="InParanoid" id="W0RIT5"/>
<dbReference type="KEGG" id="gba:J421_1781"/>
<accession>W0RIT5</accession>